<gene>
    <name evidence="2" type="ORF">VIS19158_10369</name>
</gene>
<protein>
    <submittedName>
        <fullName evidence="2">Uncharacterized protein</fullName>
    </submittedName>
</protein>
<organism evidence="2 3">
    <name type="scientific">Vibrio scophthalmi LMG 19158</name>
    <dbReference type="NCBI Taxonomy" id="870967"/>
    <lineage>
        <taxon>Bacteria</taxon>
        <taxon>Pseudomonadati</taxon>
        <taxon>Pseudomonadota</taxon>
        <taxon>Gammaproteobacteria</taxon>
        <taxon>Vibrionales</taxon>
        <taxon>Vibrionaceae</taxon>
        <taxon>Vibrio</taxon>
    </lineage>
</organism>
<name>F9RP48_9VIBR</name>
<evidence type="ECO:0000256" key="1">
    <source>
        <dbReference type="SAM" id="Phobius"/>
    </source>
</evidence>
<keyword evidence="1" id="KW-1133">Transmembrane helix</keyword>
<feature type="transmembrane region" description="Helical" evidence="1">
    <location>
        <begin position="20"/>
        <end position="40"/>
    </location>
</feature>
<keyword evidence="1" id="KW-0812">Transmembrane</keyword>
<dbReference type="RefSeq" id="WP_005595683.1">
    <property type="nucleotide sequence ID" value="NZ_AFWE01000131.1"/>
</dbReference>
<accession>F9RP48</accession>
<dbReference type="AlphaFoldDB" id="F9RP48"/>
<evidence type="ECO:0000313" key="2">
    <source>
        <dbReference type="EMBL" id="EGU36155.1"/>
    </source>
</evidence>
<sequence>MFKFKPENIAAAKAQMDTSFWVSLVGCIIIAIVCLYIYAFDPLGEVGTQPKEKSASLKVQEVINNDKFSVRINGVCPGLERYSEDLSSFKFDEIMTTAAQIDYITVKDNIKITQNEHGDVSWLDEMYSNNPADRPWFVGSWLAFKVSESPTAVPIEYRAMGHTCRIGISHDGQYVRIGKQPCISLCLAKPTPPLNQDLILKFE</sequence>
<comment type="caution">
    <text evidence="2">The sequence shown here is derived from an EMBL/GenBank/DDBJ whole genome shotgun (WGS) entry which is preliminary data.</text>
</comment>
<keyword evidence="1" id="KW-0472">Membrane</keyword>
<dbReference type="Proteomes" id="UP000004349">
    <property type="component" value="Unassembled WGS sequence"/>
</dbReference>
<evidence type="ECO:0000313" key="3">
    <source>
        <dbReference type="Proteomes" id="UP000004349"/>
    </source>
</evidence>
<reference evidence="2 3" key="1">
    <citation type="journal article" date="2012" name="Int. J. Syst. Evol. Microbiol.">
        <title>Vibrio caribbeanicus sp. nov., isolated from the marine sponge Scleritoderma cyanea.</title>
        <authorList>
            <person name="Hoffmann M."/>
            <person name="Monday S.R."/>
            <person name="Allard M.W."/>
            <person name="Strain E.A."/>
            <person name="Whittaker P."/>
            <person name="Naum M."/>
            <person name="McCarthy P.J."/>
            <person name="Lopez J.V."/>
            <person name="Fischer M."/>
            <person name="Brown E.W."/>
        </authorList>
    </citation>
    <scope>NUCLEOTIDE SEQUENCE [LARGE SCALE GENOMIC DNA]</scope>
    <source>
        <strain evidence="2 3">LMG 19158</strain>
    </source>
</reference>
<dbReference type="EMBL" id="AFWE01000131">
    <property type="protein sequence ID" value="EGU36155.1"/>
    <property type="molecule type" value="Genomic_DNA"/>
</dbReference>
<proteinExistence type="predicted"/>